<dbReference type="Proteomes" id="UP001642540">
    <property type="component" value="Unassembled WGS sequence"/>
</dbReference>
<gene>
    <name evidence="2" type="ORF">ODALV1_LOCUS23171</name>
</gene>
<accession>A0ABP1RKD4</accession>
<protein>
    <submittedName>
        <fullName evidence="2">Uncharacterized protein</fullName>
    </submittedName>
</protein>
<proteinExistence type="predicted"/>
<evidence type="ECO:0000313" key="2">
    <source>
        <dbReference type="EMBL" id="CAL8129439.1"/>
    </source>
</evidence>
<name>A0ABP1RKD4_9HEXA</name>
<dbReference type="EMBL" id="CAXLJM020000077">
    <property type="protein sequence ID" value="CAL8129439.1"/>
    <property type="molecule type" value="Genomic_DNA"/>
</dbReference>
<sequence length="383" mass="44223">MSHINSPIGSANLAFFSQCPVTEFLTCVKASCFSIQVNQLEILAFFKNNLLRLKTEVDTCINEIIGQELFLKNEQAVSMDNNYVSSPISSEVNAEKDRNIVIHGLDDADLLDDTKSLTCIRQFFEQKLRVNIEIKAVHVKRKRKSDKFVTVVELYSKKDKRKIFSNCHLLKNYGKKISVTDDLTTQQKIAKRKRLDSNEDETSTVSNIEIEERQASSSNQNCEDKASKLTEQDIQALKQVLNSAFEDSLARSGSKRNGIKLNSSTSNKNRKISYLCDMWRNFTRKVTEEGKTYNLNEHAVMKIIEMHKLYNQEQIRNKCICLEFCHLPWKEMSEKIGQPIHKKFAKKYKSAIKSMQENWNAEHCNDDDDDCFCKKIYIHAEDC</sequence>
<organism evidence="2 3">
    <name type="scientific">Orchesella dallaii</name>
    <dbReference type="NCBI Taxonomy" id="48710"/>
    <lineage>
        <taxon>Eukaryota</taxon>
        <taxon>Metazoa</taxon>
        <taxon>Ecdysozoa</taxon>
        <taxon>Arthropoda</taxon>
        <taxon>Hexapoda</taxon>
        <taxon>Collembola</taxon>
        <taxon>Entomobryomorpha</taxon>
        <taxon>Entomobryoidea</taxon>
        <taxon>Orchesellidae</taxon>
        <taxon>Orchesellinae</taxon>
        <taxon>Orchesella</taxon>
    </lineage>
</organism>
<evidence type="ECO:0000256" key="1">
    <source>
        <dbReference type="SAM" id="MobiDB-lite"/>
    </source>
</evidence>
<comment type="caution">
    <text evidence="2">The sequence shown here is derived from an EMBL/GenBank/DDBJ whole genome shotgun (WGS) entry which is preliminary data.</text>
</comment>
<feature type="region of interest" description="Disordered" evidence="1">
    <location>
        <begin position="188"/>
        <end position="225"/>
    </location>
</feature>
<reference evidence="2 3" key="1">
    <citation type="submission" date="2024-08" db="EMBL/GenBank/DDBJ databases">
        <authorList>
            <person name="Cucini C."/>
            <person name="Frati F."/>
        </authorList>
    </citation>
    <scope>NUCLEOTIDE SEQUENCE [LARGE SCALE GENOMIC DNA]</scope>
</reference>
<keyword evidence="3" id="KW-1185">Reference proteome</keyword>
<evidence type="ECO:0000313" key="3">
    <source>
        <dbReference type="Proteomes" id="UP001642540"/>
    </source>
</evidence>